<dbReference type="InterPro" id="IPR010998">
    <property type="entry name" value="Integrase_recombinase_N"/>
</dbReference>
<keyword evidence="10" id="KW-1185">Reference proteome</keyword>
<feature type="domain" description="Core-binding (CB)" evidence="8">
    <location>
        <begin position="47"/>
        <end position="129"/>
    </location>
</feature>
<feature type="domain" description="Tyr recombinase" evidence="7">
    <location>
        <begin position="150"/>
        <end position="348"/>
    </location>
</feature>
<organism evidence="9 10">
    <name type="scientific">Deinococcus hohokamensis</name>
    <dbReference type="NCBI Taxonomy" id="309883"/>
    <lineage>
        <taxon>Bacteria</taxon>
        <taxon>Thermotogati</taxon>
        <taxon>Deinococcota</taxon>
        <taxon>Deinococci</taxon>
        <taxon>Deinococcales</taxon>
        <taxon>Deinococcaceae</taxon>
        <taxon>Deinococcus</taxon>
    </lineage>
</organism>
<proteinExistence type="inferred from homology"/>
<dbReference type="Pfam" id="PF00589">
    <property type="entry name" value="Phage_integrase"/>
    <property type="match status" value="1"/>
</dbReference>
<evidence type="ECO:0000259" key="7">
    <source>
        <dbReference type="PROSITE" id="PS51898"/>
    </source>
</evidence>
<dbReference type="Gene3D" id="1.10.443.10">
    <property type="entry name" value="Intergrase catalytic core"/>
    <property type="match status" value="1"/>
</dbReference>
<evidence type="ECO:0000256" key="6">
    <source>
        <dbReference type="SAM" id="MobiDB-lite"/>
    </source>
</evidence>
<dbReference type="Pfam" id="PF14659">
    <property type="entry name" value="Phage_int_SAM_3"/>
    <property type="match status" value="1"/>
</dbReference>
<dbReference type="RefSeq" id="WP_380059989.1">
    <property type="nucleotide sequence ID" value="NZ_JBHSEI010000001.1"/>
</dbReference>
<gene>
    <name evidence="9" type="primary">xerC</name>
    <name evidence="9" type="ORF">ACFO0D_01230</name>
</gene>
<keyword evidence="4" id="KW-0233">DNA recombination</keyword>
<dbReference type="InterPro" id="IPR004107">
    <property type="entry name" value="Integrase_SAM-like_N"/>
</dbReference>
<name>A0ABV9I5C8_9DEIO</name>
<dbReference type="PANTHER" id="PTHR30349">
    <property type="entry name" value="PHAGE INTEGRASE-RELATED"/>
    <property type="match status" value="1"/>
</dbReference>
<dbReference type="CDD" id="cd01189">
    <property type="entry name" value="INT_ICEBs1_C_like"/>
    <property type="match status" value="1"/>
</dbReference>
<feature type="region of interest" description="Disordered" evidence="6">
    <location>
        <begin position="351"/>
        <end position="376"/>
    </location>
</feature>
<evidence type="ECO:0000259" key="8">
    <source>
        <dbReference type="PROSITE" id="PS51900"/>
    </source>
</evidence>
<evidence type="ECO:0000313" key="10">
    <source>
        <dbReference type="Proteomes" id="UP001595952"/>
    </source>
</evidence>
<dbReference type="InterPro" id="IPR011010">
    <property type="entry name" value="DNA_brk_join_enz"/>
</dbReference>
<accession>A0ABV9I5C8</accession>
<comment type="similarity">
    <text evidence="1">Belongs to the 'phage' integrase family.</text>
</comment>
<evidence type="ECO:0000313" key="9">
    <source>
        <dbReference type="EMBL" id="MFC4636951.1"/>
    </source>
</evidence>
<dbReference type="PANTHER" id="PTHR30349:SF64">
    <property type="entry name" value="PROPHAGE INTEGRASE INTD-RELATED"/>
    <property type="match status" value="1"/>
</dbReference>
<dbReference type="InterPro" id="IPR044068">
    <property type="entry name" value="CB"/>
</dbReference>
<dbReference type="InterPro" id="IPR050090">
    <property type="entry name" value="Tyrosine_recombinase_XerCD"/>
</dbReference>
<evidence type="ECO:0000256" key="4">
    <source>
        <dbReference type="ARBA" id="ARBA00023172"/>
    </source>
</evidence>
<comment type="caution">
    <text evidence="9">The sequence shown here is derived from an EMBL/GenBank/DDBJ whole genome shotgun (WGS) entry which is preliminary data.</text>
</comment>
<protein>
    <submittedName>
        <fullName evidence="9">Tyrosine recombinase XerC</fullName>
    </submittedName>
</protein>
<sequence>MRATLEDATGKKRRISIYGRTRKDVVAKHAAMKAEESAGILAAPNRHTMETYLTAWLEHVQQELKPTSHQSYKYLVDKHLVPRIGEVQLLKLAPLHVEGMVTSMLRDGLSPRTAGYARAVLRRALQQALRWGLVGRNVAQNVAPPRKEHHEMQAWTPEQAVKFLDVARADDLYPVFYLALMTGMRRGELLGLRWQDVDEKDNKLYIRQNLVIVGNRPQFIEPKTARSKRNLHVAPETIRILQEHRSHVEAMRLKARDRWQEFDLVFPSSVGTPLGTYTLNRTWWGLIEKAELPRIRFHDLRHTYASLALAQKISPKVVSERLGHANVAFTLQTYAHVYEEEHRAAALDSTQLFKSTRHETEKQTTSAAKPKRKKAS</sequence>
<evidence type="ECO:0000256" key="5">
    <source>
        <dbReference type="PROSITE-ProRule" id="PRU01248"/>
    </source>
</evidence>
<dbReference type="InterPro" id="IPR002104">
    <property type="entry name" value="Integrase_catalytic"/>
</dbReference>
<dbReference type="Gene3D" id="1.10.150.130">
    <property type="match status" value="1"/>
</dbReference>
<dbReference type="PROSITE" id="PS51900">
    <property type="entry name" value="CB"/>
    <property type="match status" value="1"/>
</dbReference>
<evidence type="ECO:0000256" key="3">
    <source>
        <dbReference type="ARBA" id="ARBA00023125"/>
    </source>
</evidence>
<reference evidence="10" key="1">
    <citation type="journal article" date="2019" name="Int. J. Syst. Evol. Microbiol.">
        <title>The Global Catalogue of Microorganisms (GCM) 10K type strain sequencing project: providing services to taxonomists for standard genome sequencing and annotation.</title>
        <authorList>
            <consortium name="The Broad Institute Genomics Platform"/>
            <consortium name="The Broad Institute Genome Sequencing Center for Infectious Disease"/>
            <person name="Wu L."/>
            <person name="Ma J."/>
        </authorList>
    </citation>
    <scope>NUCLEOTIDE SEQUENCE [LARGE SCALE GENOMIC DNA]</scope>
    <source>
        <strain evidence="10">CCUG 55995</strain>
    </source>
</reference>
<dbReference type="SUPFAM" id="SSF56349">
    <property type="entry name" value="DNA breaking-rejoining enzymes"/>
    <property type="match status" value="1"/>
</dbReference>
<evidence type="ECO:0000256" key="1">
    <source>
        <dbReference type="ARBA" id="ARBA00008857"/>
    </source>
</evidence>
<dbReference type="PROSITE" id="PS51898">
    <property type="entry name" value="TYR_RECOMBINASE"/>
    <property type="match status" value="1"/>
</dbReference>
<dbReference type="Proteomes" id="UP001595952">
    <property type="component" value="Unassembled WGS sequence"/>
</dbReference>
<keyword evidence="3 5" id="KW-0238">DNA-binding</keyword>
<dbReference type="InterPro" id="IPR013762">
    <property type="entry name" value="Integrase-like_cat_sf"/>
</dbReference>
<keyword evidence="2" id="KW-0229">DNA integration</keyword>
<dbReference type="EMBL" id="JBHSEI010000001">
    <property type="protein sequence ID" value="MFC4636951.1"/>
    <property type="molecule type" value="Genomic_DNA"/>
</dbReference>
<evidence type="ECO:0000256" key="2">
    <source>
        <dbReference type="ARBA" id="ARBA00022908"/>
    </source>
</evidence>